<dbReference type="Proteomes" id="UP001652623">
    <property type="component" value="Chromosome 4"/>
</dbReference>
<feature type="domain" description="DUF3741" evidence="2">
    <location>
        <begin position="227"/>
        <end position="243"/>
    </location>
</feature>
<organism evidence="3 4">
    <name type="scientific">Ziziphus jujuba</name>
    <name type="common">Chinese jujube</name>
    <name type="synonym">Ziziphus sativa</name>
    <dbReference type="NCBI Taxonomy" id="326968"/>
    <lineage>
        <taxon>Eukaryota</taxon>
        <taxon>Viridiplantae</taxon>
        <taxon>Streptophyta</taxon>
        <taxon>Embryophyta</taxon>
        <taxon>Tracheophyta</taxon>
        <taxon>Spermatophyta</taxon>
        <taxon>Magnoliopsida</taxon>
        <taxon>eudicotyledons</taxon>
        <taxon>Gunneridae</taxon>
        <taxon>Pentapetalae</taxon>
        <taxon>rosids</taxon>
        <taxon>fabids</taxon>
        <taxon>Rosales</taxon>
        <taxon>Rhamnaceae</taxon>
        <taxon>Paliureae</taxon>
        <taxon>Ziziphus</taxon>
    </lineage>
</organism>
<dbReference type="RefSeq" id="XP_024929193.1">
    <property type="nucleotide sequence ID" value="XM_025073425.3"/>
</dbReference>
<sequence>MKDLSFFLLKNSLGGKMKKGMRNLCNGDTSTSTLNQQNNSALAAATCPLPNLNLDTDIDIDHNSSAEKSSSSNPNSTGAAAAPAPTLEEMILKLEMEEANARQAKMIKKYCKGREGRMSCVNSNNIISNSSDILLSARNALNQYPRFSLDGKDAMYRSSFRNSDDTIKPSRKSVCCDFRSGSKLLMQQHPPIDHDYLQYSSSSSAAKLVPITTATTTTTLAGERVKWCKPGVVAKLMGLDAMPVPVPVKLNTKEKLSSLLKTHNLVRTRAQRQPMQTATATVADDHRTGWPSTHPYFF</sequence>
<dbReference type="InParanoid" id="A0A6P6G545"/>
<feature type="region of interest" description="Disordered" evidence="1">
    <location>
        <begin position="58"/>
        <end position="82"/>
    </location>
</feature>
<protein>
    <submittedName>
        <fullName evidence="4">Uncharacterized protein LOC112491594</fullName>
    </submittedName>
</protein>
<dbReference type="InterPro" id="IPR032795">
    <property type="entry name" value="DUF3741-assoc"/>
</dbReference>
<dbReference type="PANTHER" id="PTHR37897:SF1">
    <property type="entry name" value="DUF3741 DOMAIN-CONTAINING PROTEIN"/>
    <property type="match status" value="1"/>
</dbReference>
<feature type="compositionally biased region" description="Low complexity" evidence="1">
    <location>
        <begin position="66"/>
        <end position="82"/>
    </location>
</feature>
<evidence type="ECO:0000256" key="1">
    <source>
        <dbReference type="SAM" id="MobiDB-lite"/>
    </source>
</evidence>
<dbReference type="AlphaFoldDB" id="A0A6P6G545"/>
<gene>
    <name evidence="4" type="primary">LOC112491594</name>
</gene>
<proteinExistence type="predicted"/>
<evidence type="ECO:0000313" key="4">
    <source>
        <dbReference type="RefSeq" id="XP_024929193.1"/>
    </source>
</evidence>
<dbReference type="KEGG" id="zju:112491594"/>
<reference evidence="4" key="1">
    <citation type="submission" date="2025-08" db="UniProtKB">
        <authorList>
            <consortium name="RefSeq"/>
        </authorList>
    </citation>
    <scope>IDENTIFICATION</scope>
    <source>
        <tissue evidence="4">Seedling</tissue>
    </source>
</reference>
<keyword evidence="3" id="KW-1185">Reference proteome</keyword>
<accession>A0A6P6G545</accession>
<dbReference type="Pfam" id="PF14383">
    <property type="entry name" value="VARLMGL"/>
    <property type="match status" value="1"/>
</dbReference>
<evidence type="ECO:0000313" key="3">
    <source>
        <dbReference type="Proteomes" id="UP001652623"/>
    </source>
</evidence>
<dbReference type="PANTHER" id="PTHR37897">
    <property type="entry name" value="DNAK FAMILY PROTEIN"/>
    <property type="match status" value="1"/>
</dbReference>
<name>A0A6P6G545_ZIZJJ</name>
<evidence type="ECO:0000259" key="2">
    <source>
        <dbReference type="Pfam" id="PF14383"/>
    </source>
</evidence>
<dbReference type="FunCoup" id="A0A6P6G545">
    <property type="interactions" value="13"/>
</dbReference>
<dbReference type="GeneID" id="112491594"/>